<dbReference type="GO" id="GO:0097351">
    <property type="term" value="F:toxin sequestering activity"/>
    <property type="evidence" value="ECO:0007669"/>
    <property type="project" value="InterPro"/>
</dbReference>
<dbReference type="RefSeq" id="WP_222227508.1">
    <property type="nucleotide sequence ID" value="NZ_CP081847.1"/>
</dbReference>
<proteinExistence type="predicted"/>
<dbReference type="AlphaFoldDB" id="A0AAW8TA68"/>
<evidence type="ECO:0000259" key="1">
    <source>
        <dbReference type="SMART" id="SM00966"/>
    </source>
</evidence>
<organism evidence="2 3">
    <name type="scientific">Enterococcus raffinosus</name>
    <dbReference type="NCBI Taxonomy" id="71452"/>
    <lineage>
        <taxon>Bacteria</taxon>
        <taxon>Bacillati</taxon>
        <taxon>Bacillota</taxon>
        <taxon>Bacilli</taxon>
        <taxon>Lactobacillales</taxon>
        <taxon>Enterococcaceae</taxon>
        <taxon>Enterococcus</taxon>
    </lineage>
</organism>
<dbReference type="PANTHER" id="PTHR40516">
    <property type="entry name" value="ANTITOXIN CHPS-RELATED"/>
    <property type="match status" value="1"/>
</dbReference>
<comment type="caution">
    <text evidence="2">The sequence shown here is derived from an EMBL/GenBank/DDBJ whole genome shotgun (WGS) entry which is preliminary data.</text>
</comment>
<dbReference type="SMART" id="SM00966">
    <property type="entry name" value="SpoVT_AbrB"/>
    <property type="match status" value="1"/>
</dbReference>
<gene>
    <name evidence="2" type="ORF">P7D69_10270</name>
</gene>
<dbReference type="EMBL" id="JARPXL010000008">
    <property type="protein sequence ID" value="MDT2544721.1"/>
    <property type="molecule type" value="Genomic_DNA"/>
</dbReference>
<evidence type="ECO:0000313" key="2">
    <source>
        <dbReference type="EMBL" id="MDT2544721.1"/>
    </source>
</evidence>
<dbReference type="InterPro" id="IPR039052">
    <property type="entry name" value="Antitox_PemI-like"/>
</dbReference>
<dbReference type="PANTHER" id="PTHR40516:SF1">
    <property type="entry name" value="ANTITOXIN CHPS-RELATED"/>
    <property type="match status" value="1"/>
</dbReference>
<feature type="domain" description="SpoVT-AbrB" evidence="1">
    <location>
        <begin position="6"/>
        <end position="51"/>
    </location>
</feature>
<dbReference type="Proteomes" id="UP001254770">
    <property type="component" value="Unassembled WGS sequence"/>
</dbReference>
<dbReference type="Pfam" id="PF04014">
    <property type="entry name" value="MazE_antitoxin"/>
    <property type="match status" value="1"/>
</dbReference>
<evidence type="ECO:0000313" key="3">
    <source>
        <dbReference type="Proteomes" id="UP001254770"/>
    </source>
</evidence>
<dbReference type="InterPro" id="IPR007159">
    <property type="entry name" value="SpoVT-AbrB_dom"/>
</dbReference>
<name>A0AAW8TA68_9ENTE</name>
<dbReference type="GO" id="GO:0003677">
    <property type="term" value="F:DNA binding"/>
    <property type="evidence" value="ECO:0007669"/>
    <property type="project" value="UniProtKB-KW"/>
</dbReference>
<keyword evidence="2" id="KW-0238">DNA-binding</keyword>
<dbReference type="InterPro" id="IPR037914">
    <property type="entry name" value="SpoVT-AbrB_sf"/>
</dbReference>
<dbReference type="Gene3D" id="2.10.260.10">
    <property type="match status" value="1"/>
</dbReference>
<sequence>MQIAVEKWGDSNAIKIPVDLLNAIGAKQGDKLNVEIENGKLILGKNKDEELTFEQLFKGYDEEPFDSELVMFEPIGNEKW</sequence>
<accession>A0AAW8TA68</accession>
<protein>
    <submittedName>
        <fullName evidence="2">AbrB/MazE/SpoVT family DNA-binding domain-containing protein</fullName>
    </submittedName>
</protein>
<dbReference type="SUPFAM" id="SSF89447">
    <property type="entry name" value="AbrB/MazE/MraZ-like"/>
    <property type="match status" value="1"/>
</dbReference>
<reference evidence="2" key="1">
    <citation type="submission" date="2023-03" db="EMBL/GenBank/DDBJ databases">
        <authorList>
            <person name="Shen W."/>
            <person name="Cai J."/>
        </authorList>
    </citation>
    <scope>NUCLEOTIDE SEQUENCE</scope>
    <source>
        <strain evidence="2">Y15</strain>
    </source>
</reference>